<dbReference type="Gene3D" id="3.40.50.1460">
    <property type="match status" value="1"/>
</dbReference>
<dbReference type="Proteomes" id="UP000184330">
    <property type="component" value="Unassembled WGS sequence"/>
</dbReference>
<dbReference type="EMBL" id="FJOG01000066">
    <property type="protein sequence ID" value="CZR69171.1"/>
    <property type="molecule type" value="Genomic_DNA"/>
</dbReference>
<feature type="region of interest" description="Disordered" evidence="1">
    <location>
        <begin position="261"/>
        <end position="293"/>
    </location>
</feature>
<evidence type="ECO:0000313" key="2">
    <source>
        <dbReference type="EMBL" id="CZR69171.1"/>
    </source>
</evidence>
<dbReference type="OrthoDB" id="4760831at2759"/>
<evidence type="ECO:0000256" key="1">
    <source>
        <dbReference type="SAM" id="MobiDB-lite"/>
    </source>
</evidence>
<feature type="compositionally biased region" description="Basic and acidic residues" evidence="1">
    <location>
        <begin position="328"/>
        <end position="368"/>
    </location>
</feature>
<reference evidence="2 3" key="1">
    <citation type="submission" date="2016-03" db="EMBL/GenBank/DDBJ databases">
        <authorList>
            <person name="Ploux O."/>
        </authorList>
    </citation>
    <scope>NUCLEOTIDE SEQUENCE [LARGE SCALE GENOMIC DNA]</scope>
    <source>
        <strain evidence="2 3">UAMH 11012</strain>
    </source>
</reference>
<proteinExistence type="predicted"/>
<name>A0A1L7XVV5_9HELO</name>
<sequence length="464" mass="54107">MSHRNAIRGRRCDVPKPKDDVLKPEYDVLLLAFKHTDIGGLKGEREAVNKAFSLKGFTPKEFNMAMDKPWDGLQTELTEFLSKPGKNRIIYYHGHGGYTHGNGLEFCSHNLPSNVGTMQKDMRTLLDACRDMNFTRDDLVKMAEGEKYNCYKKPSTLLWQDISNLIMNAQCNVLTILDCCSAGGGGTSLDSGLDKTVENSTKGEGVTYTKELIAATSWKTKTYNKMSKALCKALSQWEDETISANRLQLDMTEILRLEAKEKEKKSHKMQEEFDKRHKKVEEDSEKLKKAMTELDEKEEKFKKKDAEMKGDIQGLEAATEKTNQSEQNFKRDKRKLEERERLNGERKGPVEERKKLEGEREKLNRKRERLDRKRENLIEERERLDGERERLDGEREWLNGEREKLAEERKGLIERREELNEKSTILLKRKADLKKEVDTYKQPTWHRFHLSVKGEVRQFQLVRK</sequence>
<dbReference type="STRING" id="576137.A0A1L7XVV5"/>
<feature type="region of interest" description="Disordered" evidence="1">
    <location>
        <begin position="315"/>
        <end position="368"/>
    </location>
</feature>
<gene>
    <name evidence="2" type="ORF">PAC_19071</name>
</gene>
<organism evidence="2 3">
    <name type="scientific">Phialocephala subalpina</name>
    <dbReference type="NCBI Taxonomy" id="576137"/>
    <lineage>
        <taxon>Eukaryota</taxon>
        <taxon>Fungi</taxon>
        <taxon>Dikarya</taxon>
        <taxon>Ascomycota</taxon>
        <taxon>Pezizomycotina</taxon>
        <taxon>Leotiomycetes</taxon>
        <taxon>Helotiales</taxon>
        <taxon>Mollisiaceae</taxon>
        <taxon>Phialocephala</taxon>
        <taxon>Phialocephala fortinii species complex</taxon>
    </lineage>
</organism>
<evidence type="ECO:0000313" key="3">
    <source>
        <dbReference type="Proteomes" id="UP000184330"/>
    </source>
</evidence>
<protein>
    <submittedName>
        <fullName evidence="2">Uncharacterized protein</fullName>
    </submittedName>
</protein>
<keyword evidence="3" id="KW-1185">Reference proteome</keyword>
<accession>A0A1L7XVV5</accession>
<dbReference type="AlphaFoldDB" id="A0A1L7XVV5"/>